<dbReference type="AlphaFoldDB" id="A0A1M5C8A2"/>
<accession>A0A1M5C8A2</accession>
<name>A0A1M5C8A2_9THEO</name>
<evidence type="ECO:0000313" key="1">
    <source>
        <dbReference type="EMBL" id="SHF50827.1"/>
    </source>
</evidence>
<keyword evidence="2" id="KW-1185">Reference proteome</keyword>
<protein>
    <submittedName>
        <fullName evidence="1">Uncharacterized protein</fullName>
    </submittedName>
</protein>
<proteinExistence type="predicted"/>
<reference evidence="1 2" key="1">
    <citation type="submission" date="2016-11" db="EMBL/GenBank/DDBJ databases">
        <authorList>
            <person name="Jaros S."/>
            <person name="Januszkiewicz K."/>
            <person name="Wedrychowicz H."/>
        </authorList>
    </citation>
    <scope>NUCLEOTIDE SEQUENCE [LARGE SCALE GENOMIC DNA]</scope>
    <source>
        <strain evidence="1 2">DSM 17918</strain>
    </source>
</reference>
<organism evidence="1 2">
    <name type="scientific">Caldanaerobius fijiensis DSM 17918</name>
    <dbReference type="NCBI Taxonomy" id="1121256"/>
    <lineage>
        <taxon>Bacteria</taxon>
        <taxon>Bacillati</taxon>
        <taxon>Bacillota</taxon>
        <taxon>Clostridia</taxon>
        <taxon>Thermoanaerobacterales</taxon>
        <taxon>Thermoanaerobacteraceae</taxon>
        <taxon>Caldanaerobius</taxon>
    </lineage>
</organism>
<gene>
    <name evidence="1" type="ORF">SAMN02746089_02057</name>
</gene>
<dbReference type="EMBL" id="FQVH01000026">
    <property type="protein sequence ID" value="SHF50827.1"/>
    <property type="molecule type" value="Genomic_DNA"/>
</dbReference>
<dbReference type="Proteomes" id="UP000184088">
    <property type="component" value="Unassembled WGS sequence"/>
</dbReference>
<evidence type="ECO:0000313" key="2">
    <source>
        <dbReference type="Proteomes" id="UP000184088"/>
    </source>
</evidence>
<dbReference type="STRING" id="1121256.SAMN02746089_02057"/>
<sequence>MTSPTPFFLKGICFFPAWLFRNIGFPDSKLHVRSVLYAIVEISCRLHQYYYISALNQPAIPKITPATVRNGVNAIALFKIYTFLHIIIIEYTDAITIASASINPNLCKPSNAPNMPYSSTSFKSIPPLLTTQIKYVKPNPTARPVRLLVTDRLLYSRYRMYTTASIYPAMSASFGIRPEPPHG</sequence>